<dbReference type="AlphaFoldDB" id="A0A5C6APM8"/>
<dbReference type="InterPro" id="IPR008930">
    <property type="entry name" value="Terpenoid_cyclase/PrenylTrfase"/>
</dbReference>
<proteinExistence type="predicted"/>
<sequence>MVLQDAHSHGFSDPRALTRTRARAQAQPVLVIDRNAIESSTSTSTISLSTSAITSTIPGHPSRRKFLSLLILLFLIPRPPIFAQETTSSNPSGIIETSTNLSAALPASDWARVETSVDRGLQWLASQQAEDGRFPSDEAGQPAVTAMGVMAFLARGHLPDQGRYGVTISRAIDFVLSTQRRRGYFSLLPVLPPVEHLNPSQTVIYNHSIAGLMLGEVYGMCSGERSQQIEQALLRALAFHREVQSRTKGKKSDIGGWRYGYPESPEAASDMSVTGWALMFLRSARNAEFNVPKQYFDEGLDFVQLCYEPDPGQHEKGVFRYRPHASQTEPQITLANTASATLTLILGGRHRHEGVATSIRWFRSREYPNPWQNNYYYLATYYSSQAMAQVGGEAWEQIFPQIAAGLLKEQTDEGAWPPGGANERRFGSTYSTSLAVLALTPAYGLLPIYQR</sequence>
<dbReference type="SUPFAM" id="SSF48239">
    <property type="entry name" value="Terpenoid cyclases/Protein prenyltransferases"/>
    <property type="match status" value="1"/>
</dbReference>
<gene>
    <name evidence="1" type="ORF">Pla100_13850</name>
</gene>
<accession>A0A5C6APM8</accession>
<dbReference type="Gene3D" id="1.50.10.20">
    <property type="match status" value="2"/>
</dbReference>
<organism evidence="1 2">
    <name type="scientific">Neorhodopirellula pilleata</name>
    <dbReference type="NCBI Taxonomy" id="2714738"/>
    <lineage>
        <taxon>Bacteria</taxon>
        <taxon>Pseudomonadati</taxon>
        <taxon>Planctomycetota</taxon>
        <taxon>Planctomycetia</taxon>
        <taxon>Pirellulales</taxon>
        <taxon>Pirellulaceae</taxon>
        <taxon>Neorhodopirellula</taxon>
    </lineage>
</organism>
<dbReference type="EMBL" id="SJPM01000002">
    <property type="protein sequence ID" value="TWU01650.1"/>
    <property type="molecule type" value="Genomic_DNA"/>
</dbReference>
<reference evidence="1 2" key="1">
    <citation type="submission" date="2019-02" db="EMBL/GenBank/DDBJ databases">
        <title>Deep-cultivation of Planctomycetes and their phenomic and genomic characterization uncovers novel biology.</title>
        <authorList>
            <person name="Wiegand S."/>
            <person name="Jogler M."/>
            <person name="Boedeker C."/>
            <person name="Pinto D."/>
            <person name="Vollmers J."/>
            <person name="Rivas-Marin E."/>
            <person name="Kohn T."/>
            <person name="Peeters S.H."/>
            <person name="Heuer A."/>
            <person name="Rast P."/>
            <person name="Oberbeckmann S."/>
            <person name="Bunk B."/>
            <person name="Jeske O."/>
            <person name="Meyerdierks A."/>
            <person name="Storesund J.E."/>
            <person name="Kallscheuer N."/>
            <person name="Luecker S."/>
            <person name="Lage O.M."/>
            <person name="Pohl T."/>
            <person name="Merkel B.J."/>
            <person name="Hornburger P."/>
            <person name="Mueller R.-W."/>
            <person name="Bruemmer F."/>
            <person name="Labrenz M."/>
            <person name="Spormann A.M."/>
            <person name="Op Den Camp H."/>
            <person name="Overmann J."/>
            <person name="Amann R."/>
            <person name="Jetten M.S.M."/>
            <person name="Mascher T."/>
            <person name="Medema M.H."/>
            <person name="Devos D.P."/>
            <person name="Kaster A.-K."/>
            <person name="Ovreas L."/>
            <person name="Rohde M."/>
            <person name="Galperin M.Y."/>
            <person name="Jogler C."/>
        </authorList>
    </citation>
    <scope>NUCLEOTIDE SEQUENCE [LARGE SCALE GENOMIC DNA]</scope>
    <source>
        <strain evidence="1 2">Pla100</strain>
    </source>
</reference>
<evidence type="ECO:0000313" key="1">
    <source>
        <dbReference type="EMBL" id="TWU01650.1"/>
    </source>
</evidence>
<evidence type="ECO:0000313" key="2">
    <source>
        <dbReference type="Proteomes" id="UP000316213"/>
    </source>
</evidence>
<dbReference type="Proteomes" id="UP000316213">
    <property type="component" value="Unassembled WGS sequence"/>
</dbReference>
<evidence type="ECO:0008006" key="3">
    <source>
        <dbReference type="Google" id="ProtNLM"/>
    </source>
</evidence>
<comment type="caution">
    <text evidence="1">The sequence shown here is derived from an EMBL/GenBank/DDBJ whole genome shotgun (WGS) entry which is preliminary data.</text>
</comment>
<protein>
    <recommendedName>
        <fullName evidence="3">Prenyltransferase and squalene oxidase repeat protein</fullName>
    </recommendedName>
</protein>
<name>A0A5C6APM8_9BACT</name>
<keyword evidence="2" id="KW-1185">Reference proteome</keyword>